<dbReference type="GO" id="GO:0003676">
    <property type="term" value="F:nucleic acid binding"/>
    <property type="evidence" value="ECO:0007669"/>
    <property type="project" value="InterPro"/>
</dbReference>
<accession>A0A6M3T8U5</accession>
<evidence type="ECO:0000313" key="2">
    <source>
        <dbReference type="EMBL" id="QJD50461.1"/>
    </source>
</evidence>
<dbReference type="InterPro" id="IPR013520">
    <property type="entry name" value="Ribonucl_H"/>
</dbReference>
<dbReference type="InterPro" id="IPR012337">
    <property type="entry name" value="RNaseH-like_sf"/>
</dbReference>
<dbReference type="Pfam" id="PF00929">
    <property type="entry name" value="RNase_T"/>
    <property type="match status" value="1"/>
</dbReference>
<sequence length="185" mass="20532">MARQLIVVDLETTGLHDEAAPLEVALLNVDTGESMRFVPYVTVEQMNAAQPEALEFNRYCERALWREMLTEQQTAVAWDEAQEWLRGNTFAGSNPAFDSAIVARQLVSYEAFLPERVGRVWHHRLADLAAYAAGKFNVSPTELEGLDGVAERLCVSVVERHTAIGDAFATGLCFDILRTFSGAQL</sequence>
<dbReference type="InterPro" id="IPR036397">
    <property type="entry name" value="RNaseH_sf"/>
</dbReference>
<feature type="domain" description="Exonuclease" evidence="1">
    <location>
        <begin position="4"/>
        <end position="183"/>
    </location>
</feature>
<dbReference type="KEGG" id="vg:60324410"/>
<evidence type="ECO:0000259" key="1">
    <source>
        <dbReference type="SMART" id="SM00479"/>
    </source>
</evidence>
<protein>
    <submittedName>
        <fullName evidence="2">DnaE-like DNA polymerase III</fullName>
    </submittedName>
</protein>
<dbReference type="Gene3D" id="3.30.420.10">
    <property type="entry name" value="Ribonuclease H-like superfamily/Ribonuclease H"/>
    <property type="match status" value="1"/>
</dbReference>
<reference evidence="2 3" key="1">
    <citation type="submission" date="2020-04" db="EMBL/GenBank/DDBJ databases">
        <authorList>
            <person name="Davenport L."/>
            <person name="Mcconahy L."/>
            <person name="Chen A."/>
            <person name="Cottrell A."/>
            <person name="Drouin R."/>
            <person name="Erdman M."/>
            <person name="Goranson S."/>
            <person name="Harrington A."/>
            <person name="Hecht A."/>
            <person name="Ramos M."/>
            <person name="Schutt J."/>
            <person name="Hayes S.G."/>
            <person name="Haydock J."/>
            <person name="Ettinger A.-S.H."/>
            <person name="Anders K.R."/>
            <person name="Garlena R.A."/>
            <person name="Russell D.A."/>
            <person name="Pope W.H."/>
            <person name="Jacobs-Sera D."/>
            <person name="Hatfull G.F."/>
        </authorList>
    </citation>
    <scope>NUCLEOTIDE SEQUENCE [LARGE SCALE GENOMIC DNA]</scope>
</reference>
<dbReference type="GeneID" id="60324410"/>
<proteinExistence type="predicted"/>
<evidence type="ECO:0000313" key="3">
    <source>
        <dbReference type="Proteomes" id="UP000501603"/>
    </source>
</evidence>
<dbReference type="Proteomes" id="UP000501603">
    <property type="component" value="Segment"/>
</dbReference>
<gene>
    <name evidence="2" type="primary">59</name>
    <name evidence="2" type="ORF">SEA_CHRIS_59</name>
</gene>
<organism evidence="2 3">
    <name type="scientific">Mycobacterium phage Chris</name>
    <dbReference type="NCBI Taxonomy" id="2725626"/>
    <lineage>
        <taxon>Viruses</taxon>
        <taxon>Duplodnaviria</taxon>
        <taxon>Heunggongvirae</taxon>
        <taxon>Uroviricota</taxon>
        <taxon>Caudoviricetes</taxon>
        <taxon>Weiservirinae</taxon>
        <taxon>Anayavirus</taxon>
        <taxon>Anayavirus chris</taxon>
    </lineage>
</organism>
<dbReference type="SUPFAM" id="SSF53098">
    <property type="entry name" value="Ribonuclease H-like"/>
    <property type="match status" value="1"/>
</dbReference>
<dbReference type="RefSeq" id="YP_009952947.1">
    <property type="nucleotide sequence ID" value="NC_051617.1"/>
</dbReference>
<dbReference type="EMBL" id="MT310860">
    <property type="protein sequence ID" value="QJD50461.1"/>
    <property type="molecule type" value="Genomic_DNA"/>
</dbReference>
<name>A0A6M3T8U5_9CAUD</name>
<dbReference type="SMART" id="SM00479">
    <property type="entry name" value="EXOIII"/>
    <property type="match status" value="1"/>
</dbReference>
<keyword evidence="3" id="KW-1185">Reference proteome</keyword>